<dbReference type="STRING" id="1798561.A3B87_00875"/>
<name>A0A1F6FNH9_9BACT</name>
<dbReference type="InterPro" id="IPR050297">
    <property type="entry name" value="LipidA_mod_glycosyltrf_83"/>
</dbReference>
<keyword evidence="6 8" id="KW-1133">Transmembrane helix</keyword>
<feature type="transmembrane region" description="Helical" evidence="8">
    <location>
        <begin position="231"/>
        <end position="252"/>
    </location>
</feature>
<evidence type="ECO:0000256" key="6">
    <source>
        <dbReference type="ARBA" id="ARBA00022989"/>
    </source>
</evidence>
<reference evidence="10 11" key="1">
    <citation type="journal article" date="2016" name="Nat. Commun.">
        <title>Thousands of microbial genomes shed light on interconnected biogeochemical processes in an aquifer system.</title>
        <authorList>
            <person name="Anantharaman K."/>
            <person name="Brown C.T."/>
            <person name="Hug L.A."/>
            <person name="Sharon I."/>
            <person name="Castelle C.J."/>
            <person name="Probst A.J."/>
            <person name="Thomas B.C."/>
            <person name="Singh A."/>
            <person name="Wilkins M.J."/>
            <person name="Karaoz U."/>
            <person name="Brodie E.L."/>
            <person name="Williams K.H."/>
            <person name="Hubbard S.S."/>
            <person name="Banfield J.F."/>
        </authorList>
    </citation>
    <scope>NUCLEOTIDE SEQUENCE [LARGE SCALE GENOMIC DNA]</scope>
</reference>
<feature type="transmembrane region" description="Helical" evidence="8">
    <location>
        <begin position="128"/>
        <end position="148"/>
    </location>
</feature>
<comment type="subcellular location">
    <subcellularLocation>
        <location evidence="1">Cell membrane</location>
        <topology evidence="1">Multi-pass membrane protein</topology>
    </subcellularLocation>
</comment>
<evidence type="ECO:0000313" key="11">
    <source>
        <dbReference type="Proteomes" id="UP000179136"/>
    </source>
</evidence>
<evidence type="ECO:0000256" key="1">
    <source>
        <dbReference type="ARBA" id="ARBA00004651"/>
    </source>
</evidence>
<evidence type="ECO:0000259" key="9">
    <source>
        <dbReference type="Pfam" id="PF13231"/>
    </source>
</evidence>
<evidence type="ECO:0000256" key="7">
    <source>
        <dbReference type="ARBA" id="ARBA00023136"/>
    </source>
</evidence>
<accession>A0A1F6FNH9</accession>
<feature type="transmembrane region" description="Helical" evidence="8">
    <location>
        <begin position="76"/>
        <end position="96"/>
    </location>
</feature>
<keyword evidence="7 8" id="KW-0472">Membrane</keyword>
<protein>
    <recommendedName>
        <fullName evidence="9">Glycosyltransferase RgtA/B/C/D-like domain-containing protein</fullName>
    </recommendedName>
</protein>
<keyword evidence="2" id="KW-1003">Cell membrane</keyword>
<dbReference type="InterPro" id="IPR038731">
    <property type="entry name" value="RgtA/B/C-like"/>
</dbReference>
<keyword evidence="5 8" id="KW-0812">Transmembrane</keyword>
<sequence>MKKSILLLLLIILLALAFRIPAVFNSQSFWFDEAVSLSIAQHNIIASWQYLKWENNPPLHYWLLHCWTSIFGQTEISVRLSSVLFSILGIIALYFLGKKLKNSRVGLFAAFLFAVSSYQLHLSMDGRMYPLMLFFGILSSYFFWQVLAGQKKINWFFYVLFTLLTYYTHLTGLFLLISQNLYFFYHHFYLKIKKPKFLSWLYSQIIILILFSPWLISFILTHFSRFDSTAWYWHTSGEGFLLFQLPRSFFFLAVEAPYTELIALILFSILFLASFTKIKSFSLAARELQLNFNFSPATVFLLLLFLTPIFLGFLLQVWVAKYYSIASIGCYLILACGFSNFRFKVKHLVSLVTLIIIFFLPYNLFFIQQYHHEWHKVAQYIESIEQPDDKILVAAFVYQLPFDYYYHGKLDVVGYKPADIEDNLLLSTVKYNWYPVLTKENMPDINQILGNKKRAIVISNYVAGTIHNANLVLDWFSAHNWPLTDQEQFGGFERPSVYIFTNPN</sequence>
<dbReference type="Proteomes" id="UP000179136">
    <property type="component" value="Unassembled WGS sequence"/>
</dbReference>
<feature type="transmembrane region" description="Helical" evidence="8">
    <location>
        <begin position="197"/>
        <end position="219"/>
    </location>
</feature>
<evidence type="ECO:0000256" key="8">
    <source>
        <dbReference type="SAM" id="Phobius"/>
    </source>
</evidence>
<feature type="transmembrane region" description="Helical" evidence="8">
    <location>
        <begin position="155"/>
        <end position="177"/>
    </location>
</feature>
<evidence type="ECO:0000256" key="3">
    <source>
        <dbReference type="ARBA" id="ARBA00022676"/>
    </source>
</evidence>
<feature type="transmembrane region" description="Helical" evidence="8">
    <location>
        <begin position="322"/>
        <end position="341"/>
    </location>
</feature>
<dbReference type="AlphaFoldDB" id="A0A1F6FNH9"/>
<dbReference type="GO" id="GO:0016763">
    <property type="term" value="F:pentosyltransferase activity"/>
    <property type="evidence" value="ECO:0007669"/>
    <property type="project" value="TreeGrafter"/>
</dbReference>
<evidence type="ECO:0000256" key="2">
    <source>
        <dbReference type="ARBA" id="ARBA00022475"/>
    </source>
</evidence>
<feature type="transmembrane region" description="Helical" evidence="8">
    <location>
        <begin position="105"/>
        <end position="122"/>
    </location>
</feature>
<evidence type="ECO:0000256" key="5">
    <source>
        <dbReference type="ARBA" id="ARBA00022692"/>
    </source>
</evidence>
<organism evidence="10 11">
    <name type="scientific">Candidatus Kuenenbacteria bacterium RIFCSPHIGHO2_02_FULL_39_13</name>
    <dbReference type="NCBI Taxonomy" id="1798561"/>
    <lineage>
        <taxon>Bacteria</taxon>
        <taxon>Candidatus Kueneniibacteriota</taxon>
    </lineage>
</organism>
<feature type="transmembrane region" description="Helical" evidence="8">
    <location>
        <begin position="297"/>
        <end position="316"/>
    </location>
</feature>
<dbReference type="PANTHER" id="PTHR33908">
    <property type="entry name" value="MANNOSYLTRANSFERASE YKCB-RELATED"/>
    <property type="match status" value="1"/>
</dbReference>
<keyword evidence="3" id="KW-0328">Glycosyltransferase</keyword>
<evidence type="ECO:0000313" key="10">
    <source>
        <dbReference type="EMBL" id="OGG87410.1"/>
    </source>
</evidence>
<evidence type="ECO:0000256" key="4">
    <source>
        <dbReference type="ARBA" id="ARBA00022679"/>
    </source>
</evidence>
<dbReference type="EMBL" id="MFMW01000014">
    <property type="protein sequence ID" value="OGG87410.1"/>
    <property type="molecule type" value="Genomic_DNA"/>
</dbReference>
<dbReference type="Pfam" id="PF13231">
    <property type="entry name" value="PMT_2"/>
    <property type="match status" value="1"/>
</dbReference>
<dbReference type="GO" id="GO:0009103">
    <property type="term" value="P:lipopolysaccharide biosynthetic process"/>
    <property type="evidence" value="ECO:0007669"/>
    <property type="project" value="UniProtKB-ARBA"/>
</dbReference>
<comment type="caution">
    <text evidence="10">The sequence shown here is derived from an EMBL/GenBank/DDBJ whole genome shotgun (WGS) entry which is preliminary data.</text>
</comment>
<proteinExistence type="predicted"/>
<feature type="transmembrane region" description="Helical" evidence="8">
    <location>
        <begin position="348"/>
        <end position="367"/>
    </location>
</feature>
<feature type="domain" description="Glycosyltransferase RgtA/B/C/D-like" evidence="9">
    <location>
        <begin position="56"/>
        <end position="216"/>
    </location>
</feature>
<dbReference type="GO" id="GO:0005886">
    <property type="term" value="C:plasma membrane"/>
    <property type="evidence" value="ECO:0007669"/>
    <property type="project" value="UniProtKB-SubCell"/>
</dbReference>
<feature type="transmembrane region" description="Helical" evidence="8">
    <location>
        <begin position="258"/>
        <end position="276"/>
    </location>
</feature>
<gene>
    <name evidence="10" type="ORF">A3B87_00875</name>
</gene>
<dbReference type="PANTHER" id="PTHR33908:SF11">
    <property type="entry name" value="MEMBRANE PROTEIN"/>
    <property type="match status" value="1"/>
</dbReference>
<keyword evidence="4" id="KW-0808">Transferase</keyword>